<reference evidence="1" key="2">
    <citation type="journal article" date="2021" name="PeerJ">
        <title>Extensive microbial diversity within the chicken gut microbiome revealed by metagenomics and culture.</title>
        <authorList>
            <person name="Gilroy R."/>
            <person name="Ravi A."/>
            <person name="Getino M."/>
            <person name="Pursley I."/>
            <person name="Horton D.L."/>
            <person name="Alikhan N.F."/>
            <person name="Baker D."/>
            <person name="Gharbi K."/>
            <person name="Hall N."/>
            <person name="Watson M."/>
            <person name="Adriaenssens E.M."/>
            <person name="Foster-Nyarko E."/>
            <person name="Jarju S."/>
            <person name="Secka A."/>
            <person name="Antonio M."/>
            <person name="Oren A."/>
            <person name="Chaudhuri R.R."/>
            <person name="La Ragione R."/>
            <person name="Hildebrand F."/>
            <person name="Pallen M.J."/>
        </authorList>
    </citation>
    <scope>NUCLEOTIDE SEQUENCE</scope>
    <source>
        <strain evidence="1">CHK195-26880</strain>
    </source>
</reference>
<dbReference type="AlphaFoldDB" id="A0A9D1GBP2"/>
<sequence>MKKVVMLFLAGIALFAFIFATSMLWYRFFYNNDTSTSSNVSNVTIQLDDENNVIDENGLIPLDDDTARTLTPYEFRIENTSDSDYTYNVLLEDSIISDDATYSSKELLSRSQLRYQLTLNGKIIKTGNLNDIENNILDTRVISASQTNNYQLRIYLAESTFDTNWQNKYYHFNVKVQTEE</sequence>
<evidence type="ECO:0000313" key="2">
    <source>
        <dbReference type="Proteomes" id="UP000886833"/>
    </source>
</evidence>
<proteinExistence type="predicted"/>
<name>A0A9D1GBP2_9FIRM</name>
<accession>A0A9D1GBP2</accession>
<reference evidence="1" key="1">
    <citation type="submission" date="2020-10" db="EMBL/GenBank/DDBJ databases">
        <authorList>
            <person name="Gilroy R."/>
        </authorList>
    </citation>
    <scope>NUCLEOTIDE SEQUENCE</scope>
    <source>
        <strain evidence="1">CHK195-26880</strain>
    </source>
</reference>
<dbReference type="Proteomes" id="UP000886833">
    <property type="component" value="Unassembled WGS sequence"/>
</dbReference>
<gene>
    <name evidence="1" type="ORF">IAB59_02570</name>
</gene>
<organism evidence="1 2">
    <name type="scientific">Candidatus Onthousia faecipullorum</name>
    <dbReference type="NCBI Taxonomy" id="2840887"/>
    <lineage>
        <taxon>Bacteria</taxon>
        <taxon>Bacillati</taxon>
        <taxon>Bacillota</taxon>
        <taxon>Bacilli</taxon>
        <taxon>Candidatus Onthousia</taxon>
    </lineage>
</organism>
<dbReference type="EMBL" id="DVKQ01000030">
    <property type="protein sequence ID" value="HIT37349.1"/>
    <property type="molecule type" value="Genomic_DNA"/>
</dbReference>
<evidence type="ECO:0000313" key="1">
    <source>
        <dbReference type="EMBL" id="HIT37349.1"/>
    </source>
</evidence>
<protein>
    <submittedName>
        <fullName evidence="1">Uncharacterized protein</fullName>
    </submittedName>
</protein>
<comment type="caution">
    <text evidence="1">The sequence shown here is derived from an EMBL/GenBank/DDBJ whole genome shotgun (WGS) entry which is preliminary data.</text>
</comment>